<evidence type="ECO:0000256" key="1">
    <source>
        <dbReference type="ARBA" id="ARBA00000348"/>
    </source>
</evidence>
<dbReference type="PANTHER" id="PTHR30390:SF6">
    <property type="entry name" value="DNAA INITIATOR-ASSOCIATING PROTEIN DIAA"/>
    <property type="match status" value="1"/>
</dbReference>
<evidence type="ECO:0000256" key="6">
    <source>
        <dbReference type="ARBA" id="ARBA00022723"/>
    </source>
</evidence>
<comment type="caution">
    <text evidence="12">The sequence shown here is derived from an EMBL/GenBank/DDBJ whole genome shotgun (WGS) entry which is preliminary data.</text>
</comment>
<dbReference type="InterPro" id="IPR035461">
    <property type="entry name" value="GmhA/DiaA"/>
</dbReference>
<dbReference type="Proteomes" id="UP000243978">
    <property type="component" value="Unassembled WGS sequence"/>
</dbReference>
<dbReference type="InterPro" id="IPR004515">
    <property type="entry name" value="Phosphoheptose_Isoase"/>
</dbReference>
<dbReference type="GO" id="GO:0005737">
    <property type="term" value="C:cytoplasm"/>
    <property type="evidence" value="ECO:0007669"/>
    <property type="project" value="UniProtKB-SubCell"/>
</dbReference>
<evidence type="ECO:0000256" key="10">
    <source>
        <dbReference type="HAMAP-Rule" id="MF_00067"/>
    </source>
</evidence>
<dbReference type="UniPathway" id="UPA00041">
    <property type="reaction ID" value="UER00436"/>
</dbReference>
<keyword evidence="9 10" id="KW-0119">Carbohydrate metabolism</keyword>
<comment type="miscellaneous">
    <text evidence="10">The reaction produces a racemic mixture of D-glycero-alpha-D-manno-heptose 7-phosphate and D-glycero-beta-D-manno-heptose 7-phosphate.</text>
</comment>
<dbReference type="GO" id="GO:0008968">
    <property type="term" value="F:D-sedoheptulose 7-phosphate isomerase activity"/>
    <property type="evidence" value="ECO:0007669"/>
    <property type="project" value="UniProtKB-UniRule"/>
</dbReference>
<name>A0A2T6BNU3_9RHOB</name>
<feature type="binding site" evidence="10">
    <location>
        <begin position="50"/>
        <end position="52"/>
    </location>
    <ligand>
        <name>substrate</name>
    </ligand>
</feature>
<dbReference type="PANTHER" id="PTHR30390">
    <property type="entry name" value="SEDOHEPTULOSE 7-PHOSPHATE ISOMERASE / DNAA INITIATOR-ASSOCIATING FACTOR FOR REPLICATION INITIATION"/>
    <property type="match status" value="1"/>
</dbReference>
<comment type="subunit">
    <text evidence="10">Homotetramer.</text>
</comment>
<keyword evidence="13" id="KW-1185">Reference proteome</keyword>
<dbReference type="AlphaFoldDB" id="A0A2T6BNU3"/>
<dbReference type="Pfam" id="PF13580">
    <property type="entry name" value="SIS_2"/>
    <property type="match status" value="1"/>
</dbReference>
<comment type="cofactor">
    <cofactor evidence="10">
        <name>Zn(2+)</name>
        <dbReference type="ChEBI" id="CHEBI:29105"/>
    </cofactor>
    <text evidence="10">Binds 1 zinc ion per subunit.</text>
</comment>
<comment type="catalytic activity">
    <reaction evidence="1 10">
        <text>2 D-sedoheptulose 7-phosphate = D-glycero-alpha-D-manno-heptose 7-phosphate + D-glycero-beta-D-manno-heptose 7-phosphate</text>
        <dbReference type="Rhea" id="RHEA:27489"/>
        <dbReference type="ChEBI" id="CHEBI:57483"/>
        <dbReference type="ChEBI" id="CHEBI:60203"/>
        <dbReference type="ChEBI" id="CHEBI:60204"/>
        <dbReference type="EC" id="5.3.1.28"/>
    </reaction>
</comment>
<feature type="binding site" evidence="10">
    <location>
        <position position="63"/>
    </location>
    <ligand>
        <name>Zn(2+)</name>
        <dbReference type="ChEBI" id="CHEBI:29105"/>
    </ligand>
</feature>
<dbReference type="SUPFAM" id="SSF53697">
    <property type="entry name" value="SIS domain"/>
    <property type="match status" value="1"/>
</dbReference>
<evidence type="ECO:0000313" key="12">
    <source>
        <dbReference type="EMBL" id="PTX57735.1"/>
    </source>
</evidence>
<dbReference type="HAMAP" id="MF_00067">
    <property type="entry name" value="GmhA"/>
    <property type="match status" value="1"/>
</dbReference>
<evidence type="ECO:0000256" key="5">
    <source>
        <dbReference type="ARBA" id="ARBA00022490"/>
    </source>
</evidence>
<feature type="binding site" evidence="10">
    <location>
        <position position="123"/>
    </location>
    <ligand>
        <name>substrate</name>
    </ligand>
</feature>
<feature type="binding site" evidence="10">
    <location>
        <position position="63"/>
    </location>
    <ligand>
        <name>substrate</name>
    </ligand>
</feature>
<dbReference type="EMBL" id="QBKS01000001">
    <property type="protein sequence ID" value="PTX57735.1"/>
    <property type="molecule type" value="Genomic_DNA"/>
</dbReference>
<dbReference type="OrthoDB" id="9810929at2"/>
<comment type="similarity">
    <text evidence="4 10">Belongs to the SIS family. GmhA subfamily.</text>
</comment>
<feature type="binding site" evidence="10">
    <location>
        <begin position="92"/>
        <end position="93"/>
    </location>
    <ligand>
        <name>substrate</name>
    </ligand>
</feature>
<feature type="binding site" evidence="10">
    <location>
        <position position="178"/>
    </location>
    <ligand>
        <name>Zn(2+)</name>
        <dbReference type="ChEBI" id="CHEBI:29105"/>
    </ligand>
</feature>
<evidence type="ECO:0000256" key="9">
    <source>
        <dbReference type="ARBA" id="ARBA00023277"/>
    </source>
</evidence>
<keyword evidence="8 10" id="KW-0413">Isomerase</keyword>
<dbReference type="RefSeq" id="WP_107845811.1">
    <property type="nucleotide sequence ID" value="NZ_QBKS01000001.1"/>
</dbReference>
<feature type="binding site" evidence="10">
    <location>
        <position position="170"/>
    </location>
    <ligand>
        <name>Zn(2+)</name>
        <dbReference type="ChEBI" id="CHEBI:29105"/>
    </ligand>
</feature>
<feature type="domain" description="SIS" evidence="11">
    <location>
        <begin position="35"/>
        <end position="189"/>
    </location>
</feature>
<sequence length="189" mass="20597">MDYETVIRERFRETAQNYEKLTANAEQIQKVSLEIVARMRRGGCVYFCGNGGSAADAQHLAAELQGRFLHDRRPLSSIALTTNTSTLTAIGNDYGYAQIFDRQLRGLGQTEDVLVGLSTSGNSENIMLAMATAREMGIYAVGLTGSTGGAMADACDTCIRVPADHTARIQEMHIAVGHMMCEIVEQELM</sequence>
<feature type="binding site" evidence="10">
    <location>
        <position position="170"/>
    </location>
    <ligand>
        <name>substrate</name>
    </ligand>
</feature>
<dbReference type="Gene3D" id="3.40.50.10490">
    <property type="entry name" value="Glucose-6-phosphate isomerase like protein, domain 1"/>
    <property type="match status" value="1"/>
</dbReference>
<dbReference type="GO" id="GO:2001061">
    <property type="term" value="P:D-glycero-D-manno-heptose 7-phosphate biosynthetic process"/>
    <property type="evidence" value="ECO:0007669"/>
    <property type="project" value="UniProtKB-UniPathway"/>
</dbReference>
<evidence type="ECO:0000256" key="3">
    <source>
        <dbReference type="ARBA" id="ARBA00004496"/>
    </source>
</evidence>
<dbReference type="GO" id="GO:0005975">
    <property type="term" value="P:carbohydrate metabolic process"/>
    <property type="evidence" value="ECO:0007669"/>
    <property type="project" value="UniProtKB-UniRule"/>
</dbReference>
<evidence type="ECO:0000256" key="2">
    <source>
        <dbReference type="ARBA" id="ARBA00003172"/>
    </source>
</evidence>
<organism evidence="12 13">
    <name type="scientific">Litoreibacter ponti</name>
    <dbReference type="NCBI Taxonomy" id="1510457"/>
    <lineage>
        <taxon>Bacteria</taxon>
        <taxon>Pseudomonadati</taxon>
        <taxon>Pseudomonadota</taxon>
        <taxon>Alphaproteobacteria</taxon>
        <taxon>Rhodobacterales</taxon>
        <taxon>Roseobacteraceae</taxon>
        <taxon>Litoreibacter</taxon>
    </lineage>
</organism>
<keyword evidence="5 10" id="KW-0963">Cytoplasm</keyword>
<keyword evidence="7 10" id="KW-0862">Zinc</keyword>
<evidence type="ECO:0000256" key="7">
    <source>
        <dbReference type="ARBA" id="ARBA00022833"/>
    </source>
</evidence>
<feature type="binding site" evidence="10">
    <location>
        <begin position="118"/>
        <end position="120"/>
    </location>
    <ligand>
        <name>substrate</name>
    </ligand>
</feature>
<protein>
    <recommendedName>
        <fullName evidence="10">Phosphoheptose isomerase</fullName>
        <ecNumber evidence="10">5.3.1.28</ecNumber>
    </recommendedName>
    <alternativeName>
        <fullName evidence="10">Sedoheptulose 7-phosphate isomerase</fullName>
    </alternativeName>
</protein>
<comment type="pathway">
    <text evidence="10">Carbohydrate biosynthesis; D-glycero-D-manno-heptose 7-phosphate biosynthesis; D-glycero-alpha-D-manno-heptose 7-phosphate and D-glycero-beta-D-manno-heptose 7-phosphate from sedoheptulose 7-phosphate: step 1/1.</text>
</comment>
<evidence type="ECO:0000313" key="13">
    <source>
        <dbReference type="Proteomes" id="UP000243978"/>
    </source>
</evidence>
<evidence type="ECO:0000256" key="4">
    <source>
        <dbReference type="ARBA" id="ARBA00009894"/>
    </source>
</evidence>
<feature type="binding site" evidence="10">
    <location>
        <position position="59"/>
    </location>
    <ligand>
        <name>Zn(2+)</name>
        <dbReference type="ChEBI" id="CHEBI:29105"/>
    </ligand>
</feature>
<proteinExistence type="inferred from homology"/>
<dbReference type="GO" id="GO:0008270">
    <property type="term" value="F:zinc ion binding"/>
    <property type="evidence" value="ECO:0007669"/>
    <property type="project" value="UniProtKB-UniRule"/>
</dbReference>
<dbReference type="InterPro" id="IPR046348">
    <property type="entry name" value="SIS_dom_sf"/>
</dbReference>
<reference evidence="12 13" key="1">
    <citation type="submission" date="2018-04" db="EMBL/GenBank/DDBJ databases">
        <title>Genomic Encyclopedia of Archaeal and Bacterial Type Strains, Phase II (KMG-II): from individual species to whole genera.</title>
        <authorList>
            <person name="Goeker M."/>
        </authorList>
    </citation>
    <scope>NUCLEOTIDE SEQUENCE [LARGE SCALE GENOMIC DNA]</scope>
    <source>
        <strain evidence="12 13">DSM 100977</strain>
    </source>
</reference>
<dbReference type="CDD" id="cd05006">
    <property type="entry name" value="SIS_GmhA"/>
    <property type="match status" value="1"/>
</dbReference>
<comment type="subcellular location">
    <subcellularLocation>
        <location evidence="3 10">Cytoplasm</location>
    </subcellularLocation>
</comment>
<gene>
    <name evidence="10" type="primary">gmhA</name>
    <name evidence="12" type="ORF">C8N43_2406</name>
</gene>
<comment type="function">
    <text evidence="2 10">Catalyzes the isomerization of sedoheptulose 7-phosphate in D-glycero-D-manno-heptose 7-phosphate.</text>
</comment>
<dbReference type="EC" id="5.3.1.28" evidence="10"/>
<keyword evidence="6 10" id="KW-0479">Metal-binding</keyword>
<evidence type="ECO:0000256" key="8">
    <source>
        <dbReference type="ARBA" id="ARBA00023235"/>
    </source>
</evidence>
<dbReference type="GO" id="GO:0097367">
    <property type="term" value="F:carbohydrate derivative binding"/>
    <property type="evidence" value="ECO:0007669"/>
    <property type="project" value="InterPro"/>
</dbReference>
<accession>A0A2T6BNU3</accession>
<dbReference type="PROSITE" id="PS51464">
    <property type="entry name" value="SIS"/>
    <property type="match status" value="1"/>
</dbReference>
<evidence type="ECO:0000259" key="11">
    <source>
        <dbReference type="PROSITE" id="PS51464"/>
    </source>
</evidence>
<dbReference type="InterPro" id="IPR050099">
    <property type="entry name" value="SIS_GmhA/DiaA_subfam"/>
</dbReference>
<dbReference type="InterPro" id="IPR001347">
    <property type="entry name" value="SIS_dom"/>
</dbReference>